<dbReference type="SUPFAM" id="SSF102215">
    <property type="entry name" value="Creatininase"/>
    <property type="match status" value="1"/>
</dbReference>
<evidence type="ECO:0000256" key="2">
    <source>
        <dbReference type="ARBA" id="ARBA00022723"/>
    </source>
</evidence>
<evidence type="ECO:0000256" key="5">
    <source>
        <dbReference type="ARBA" id="ARBA00024029"/>
    </source>
</evidence>
<evidence type="ECO:0000313" key="6">
    <source>
        <dbReference type="EMBL" id="QDU31496.1"/>
    </source>
</evidence>
<dbReference type="InterPro" id="IPR003785">
    <property type="entry name" value="Creatininase/forma_Hydrolase"/>
</dbReference>
<dbReference type="Gene3D" id="3.40.50.10310">
    <property type="entry name" value="Creatininase"/>
    <property type="match status" value="1"/>
</dbReference>
<gene>
    <name evidence="6" type="ORF">ETAA8_66550</name>
</gene>
<dbReference type="PANTHER" id="PTHR35005">
    <property type="entry name" value="3-DEHYDRO-SCYLLO-INOSOSE HYDROLASE"/>
    <property type="match status" value="1"/>
</dbReference>
<protein>
    <submittedName>
        <fullName evidence="6">Creatinine amidohydrolase</fullName>
    </submittedName>
</protein>
<dbReference type="InterPro" id="IPR024087">
    <property type="entry name" value="Creatininase-like_sf"/>
</dbReference>
<keyword evidence="7" id="KW-1185">Reference proteome</keyword>
<comment type="cofactor">
    <cofactor evidence="1">
        <name>Zn(2+)</name>
        <dbReference type="ChEBI" id="CHEBI:29105"/>
    </cofactor>
</comment>
<dbReference type="Proteomes" id="UP000315017">
    <property type="component" value="Chromosome"/>
</dbReference>
<proteinExistence type="inferred from homology"/>
<keyword evidence="3 6" id="KW-0378">Hydrolase</keyword>
<dbReference type="EMBL" id="CP036274">
    <property type="protein sequence ID" value="QDU31496.1"/>
    <property type="molecule type" value="Genomic_DNA"/>
</dbReference>
<dbReference type="GO" id="GO:0016811">
    <property type="term" value="F:hydrolase activity, acting on carbon-nitrogen (but not peptide) bonds, in linear amides"/>
    <property type="evidence" value="ECO:0007669"/>
    <property type="project" value="TreeGrafter"/>
</dbReference>
<dbReference type="Pfam" id="PF02633">
    <property type="entry name" value="Creatininase"/>
    <property type="match status" value="1"/>
</dbReference>
<dbReference type="OrthoDB" id="9801445at2"/>
<keyword evidence="2" id="KW-0479">Metal-binding</keyword>
<reference evidence="6 7" key="1">
    <citation type="submission" date="2019-02" db="EMBL/GenBank/DDBJ databases">
        <title>Deep-cultivation of Planctomycetes and their phenomic and genomic characterization uncovers novel biology.</title>
        <authorList>
            <person name="Wiegand S."/>
            <person name="Jogler M."/>
            <person name="Boedeker C."/>
            <person name="Pinto D."/>
            <person name="Vollmers J."/>
            <person name="Rivas-Marin E."/>
            <person name="Kohn T."/>
            <person name="Peeters S.H."/>
            <person name="Heuer A."/>
            <person name="Rast P."/>
            <person name="Oberbeckmann S."/>
            <person name="Bunk B."/>
            <person name="Jeske O."/>
            <person name="Meyerdierks A."/>
            <person name="Storesund J.E."/>
            <person name="Kallscheuer N."/>
            <person name="Luecker S."/>
            <person name="Lage O.M."/>
            <person name="Pohl T."/>
            <person name="Merkel B.J."/>
            <person name="Hornburger P."/>
            <person name="Mueller R.-W."/>
            <person name="Bruemmer F."/>
            <person name="Labrenz M."/>
            <person name="Spormann A.M."/>
            <person name="Op den Camp H."/>
            <person name="Overmann J."/>
            <person name="Amann R."/>
            <person name="Jetten M.S.M."/>
            <person name="Mascher T."/>
            <person name="Medema M.H."/>
            <person name="Devos D.P."/>
            <person name="Kaster A.-K."/>
            <person name="Ovreas L."/>
            <person name="Rohde M."/>
            <person name="Galperin M.Y."/>
            <person name="Jogler C."/>
        </authorList>
    </citation>
    <scope>NUCLEOTIDE SEQUENCE [LARGE SCALE GENOMIC DNA]</scope>
    <source>
        <strain evidence="6 7">ETA_A8</strain>
    </source>
</reference>
<organism evidence="6 7">
    <name type="scientific">Anatilimnocola aggregata</name>
    <dbReference type="NCBI Taxonomy" id="2528021"/>
    <lineage>
        <taxon>Bacteria</taxon>
        <taxon>Pseudomonadati</taxon>
        <taxon>Planctomycetota</taxon>
        <taxon>Planctomycetia</taxon>
        <taxon>Pirellulales</taxon>
        <taxon>Pirellulaceae</taxon>
        <taxon>Anatilimnocola</taxon>
    </lineage>
</organism>
<dbReference type="KEGG" id="aagg:ETAA8_66550"/>
<evidence type="ECO:0000256" key="3">
    <source>
        <dbReference type="ARBA" id="ARBA00022801"/>
    </source>
</evidence>
<evidence type="ECO:0000256" key="4">
    <source>
        <dbReference type="ARBA" id="ARBA00022833"/>
    </source>
</evidence>
<accession>A0A517YMQ0</accession>
<evidence type="ECO:0000313" key="7">
    <source>
        <dbReference type="Proteomes" id="UP000315017"/>
    </source>
</evidence>
<dbReference type="RefSeq" id="WP_145098719.1">
    <property type="nucleotide sequence ID" value="NZ_CP036274.1"/>
</dbReference>
<dbReference type="PANTHER" id="PTHR35005:SF1">
    <property type="entry name" value="2-AMINO-5-FORMYLAMINO-6-RIBOSYLAMINOPYRIMIDIN-4(3H)-ONE 5'-MONOPHOSPHATE DEFORMYLASE"/>
    <property type="match status" value="1"/>
</dbReference>
<dbReference type="GO" id="GO:0046872">
    <property type="term" value="F:metal ion binding"/>
    <property type="evidence" value="ECO:0007669"/>
    <property type="project" value="UniProtKB-KW"/>
</dbReference>
<evidence type="ECO:0000256" key="1">
    <source>
        <dbReference type="ARBA" id="ARBA00001947"/>
    </source>
</evidence>
<dbReference type="GO" id="GO:0009231">
    <property type="term" value="P:riboflavin biosynthetic process"/>
    <property type="evidence" value="ECO:0007669"/>
    <property type="project" value="TreeGrafter"/>
</dbReference>
<sequence length="262" mass="28871">MRPYILAEANYAYTKANPYDVAVLPLGATEPHNLHLPYGTDLFEGTIVGEHICAAAHAKGAKVVLLPTIPFGTETNMHALPLAINVNPSTLFQFVTDVVHSCIRSGVRKIVLLNSHGGNEMKPLLRELCDKVDGHVFLCNWYHALGEDYNRLFEHREDHAGEMETSFGLAYFPTLVAKNADGTLAADDGKIQRSRFDAINKGWVSITRPWHLLTSNTGSGFPHAATAEKGQQMMRLLEERLGTFLAELAAAKLDDNFPFASK</sequence>
<keyword evidence="4" id="KW-0862">Zinc</keyword>
<comment type="similarity">
    <text evidence="5">Belongs to the creatininase superfamily.</text>
</comment>
<name>A0A517YMQ0_9BACT</name>
<dbReference type="AlphaFoldDB" id="A0A517YMQ0"/>